<dbReference type="InterPro" id="IPR003593">
    <property type="entry name" value="AAA+_ATPase"/>
</dbReference>
<dbReference type="InterPro" id="IPR050173">
    <property type="entry name" value="ABC_transporter_C-like"/>
</dbReference>
<feature type="domain" description="ABC transmembrane type-1" evidence="11">
    <location>
        <begin position="101"/>
        <end position="371"/>
    </location>
</feature>
<gene>
    <name evidence="12" type="ORF">EDS130_LOCUS33125</name>
</gene>
<feature type="domain" description="ABC transporter" evidence="10">
    <location>
        <begin position="1006"/>
        <end position="1234"/>
    </location>
</feature>
<evidence type="ECO:0000256" key="8">
    <source>
        <dbReference type="ARBA" id="ARBA00023136"/>
    </source>
</evidence>
<dbReference type="InterPro" id="IPR044746">
    <property type="entry name" value="ABCC_6TM_D1"/>
</dbReference>
<feature type="transmembrane region" description="Helical" evidence="9">
    <location>
        <begin position="323"/>
        <end position="345"/>
    </location>
</feature>
<dbReference type="FunFam" id="3.40.50.300:FF:000163">
    <property type="entry name" value="Multidrug resistance-associated protein member 4"/>
    <property type="match status" value="1"/>
</dbReference>
<dbReference type="EMBL" id="CAJNOJ010000261">
    <property type="protein sequence ID" value="CAF1348240.1"/>
    <property type="molecule type" value="Genomic_DNA"/>
</dbReference>
<organism evidence="12 13">
    <name type="scientific">Adineta ricciae</name>
    <name type="common">Rotifer</name>
    <dbReference type="NCBI Taxonomy" id="249248"/>
    <lineage>
        <taxon>Eukaryota</taxon>
        <taxon>Metazoa</taxon>
        <taxon>Spiralia</taxon>
        <taxon>Gnathifera</taxon>
        <taxon>Rotifera</taxon>
        <taxon>Eurotatoria</taxon>
        <taxon>Bdelloidea</taxon>
        <taxon>Adinetida</taxon>
        <taxon>Adinetidae</taxon>
        <taxon>Adineta</taxon>
    </lineage>
</organism>
<evidence type="ECO:0000259" key="11">
    <source>
        <dbReference type="PROSITE" id="PS50929"/>
    </source>
</evidence>
<sequence>MSREINDEHERLLNKENLFDSNSSRLEWCEARWNRCFHLLFWWWINPILSIGSKQLLTLDDLDHLPFYDKSSHLLTRFQSYNWKNFSIIKILVKEFGREYFIAGLLHVPSLFLQISLPLLIRQIVHDVLNRDQSSFHIYFYAILLFICSFTSSICYRQADFHSLRIGMRIRHGFMSFIYKKSLEIKSITWQRMNLGYMINLIANDTQKLEDAFTYGHKIWEGLVGSLIIFIILSSIMEPIPILIGYSVIVLIVFIQLIIAYVLGKYRIKTSFYSDKRVNSLNEMISGCDVIKMNNWEELMEKQIIELREKELSYIRRSSYCRALSISLFCVSSSLLAFVTFSSAWLFDYSLNTIDTFIALAYFSFIRDTFMHYFSFTLEKIIEAKFAFTRISSFLRLIYEQDDKYSFTTVQSEEKGKITMKNASFSWNSNKICLSSLNVSIAAGSFVGIFGQVGSGKSSFLAAILAEMNLIEGEIDTNQSSFSYVSQSPWIFVDTLRNNILLNEIYDDQRYQEIIYACCLDVDFHLLGTRGDLTMIGEKGMNLSGGQKARVALARALYKKADIYLFDDPLAAVDRTVAKLIYERCFGSNGLLKTKTRLLVTHQLEFLQETNQIIYLFNGFQKEFNENFVNEDRNTQEEDSFIKTMLCKEIGSIDPSPIICDEKPTEIYSNWSLWNRLFTAPPCGLSGFCLFILLFLFSEILFDGTNYWIGQTLRQINREEIHPISFFYKYSILTISLLGTNLLSINLFFHIFLNGTHCFHNRMIKGLLCTSMEFYESNPIGRNLSRVSKDQQIIDEFLPRSFIFGLSTLSTLFGSFVMITLTNPYMIILFLILIPIFIYFAHLFRITNRQLKQLESLTRAPFYSLYSSSLNGLIPIRVFQVEEHFVRLFTQFLDVNIKTQLNIESAGQWCYLRLEFLASLILFGTALFIIYFHKQFESSMITFTLVYAMIAAYRPQRSIRRLVETDLFQTSAERIDEYGQLLNEEDYGGKQQLVQTLFTWPEQGKIQFDRFSFRYRSSVEPVLKNIHVEINPREKIGIIGRTGAGKSSLFKSLFRFPNRSYIEGEIRIDDVDISRITLDQLRSNLSIIPQQSILFSGTLRYNLDPFNQHSDEECWTVLEDVQLKEFVKKYSAGLQMMINERGENLSFGQCQLICIARAILRKTKILLIDEGTANVDYETDQIIQNVIATKFSDRTVLIIAHRLNTVRNCDQILVLDKGSVINFDKPMNVLKQYQ</sequence>
<dbReference type="AlphaFoldDB" id="A0A815H261"/>
<keyword evidence="8 9" id="KW-0472">Membrane</keyword>
<keyword evidence="7 9" id="KW-1133">Transmembrane helix</keyword>
<evidence type="ECO:0000256" key="5">
    <source>
        <dbReference type="ARBA" id="ARBA00022741"/>
    </source>
</evidence>
<comment type="subcellular location">
    <subcellularLocation>
        <location evidence="1">Membrane</location>
        <topology evidence="1">Multi-pass membrane protein</topology>
    </subcellularLocation>
</comment>
<feature type="transmembrane region" description="Helical" evidence="9">
    <location>
        <begin position="219"/>
        <end position="237"/>
    </location>
</feature>
<dbReference type="SUPFAM" id="SSF90123">
    <property type="entry name" value="ABC transporter transmembrane region"/>
    <property type="match status" value="2"/>
</dbReference>
<evidence type="ECO:0000313" key="13">
    <source>
        <dbReference type="Proteomes" id="UP000663852"/>
    </source>
</evidence>
<keyword evidence="6" id="KW-0067">ATP-binding</keyword>
<dbReference type="CDD" id="cd03250">
    <property type="entry name" value="ABCC_MRP_domain1"/>
    <property type="match status" value="1"/>
</dbReference>
<feature type="transmembrane region" description="Helical" evidence="9">
    <location>
        <begin position="100"/>
        <end position="121"/>
    </location>
</feature>
<accession>A0A815H261</accession>
<dbReference type="GO" id="GO:0016020">
    <property type="term" value="C:membrane"/>
    <property type="evidence" value="ECO:0007669"/>
    <property type="project" value="UniProtKB-SubCell"/>
</dbReference>
<evidence type="ECO:0000256" key="9">
    <source>
        <dbReference type="SAM" id="Phobius"/>
    </source>
</evidence>
<dbReference type="InterPro" id="IPR027417">
    <property type="entry name" value="P-loop_NTPase"/>
</dbReference>
<dbReference type="PROSITE" id="PS50893">
    <property type="entry name" value="ABC_TRANSPORTER_2"/>
    <property type="match status" value="2"/>
</dbReference>
<dbReference type="PANTHER" id="PTHR24223:SF456">
    <property type="entry name" value="MULTIDRUG RESISTANCE-ASSOCIATED PROTEIN LETHAL(2)03659"/>
    <property type="match status" value="1"/>
</dbReference>
<dbReference type="InterPro" id="IPR011527">
    <property type="entry name" value="ABC1_TM_dom"/>
</dbReference>
<dbReference type="Pfam" id="PF00005">
    <property type="entry name" value="ABC_tran"/>
    <property type="match status" value="2"/>
</dbReference>
<feature type="transmembrane region" description="Helical" evidence="9">
    <location>
        <begin position="825"/>
        <end position="844"/>
    </location>
</feature>
<dbReference type="PROSITE" id="PS50929">
    <property type="entry name" value="ABC_TM1F"/>
    <property type="match status" value="2"/>
</dbReference>
<dbReference type="OrthoDB" id="6500128at2759"/>
<dbReference type="InterPro" id="IPR036640">
    <property type="entry name" value="ABC1_TM_sf"/>
</dbReference>
<dbReference type="Gene3D" id="1.20.1560.10">
    <property type="entry name" value="ABC transporter type 1, transmembrane domain"/>
    <property type="match status" value="2"/>
</dbReference>
<dbReference type="SMART" id="SM00382">
    <property type="entry name" value="AAA"/>
    <property type="match status" value="2"/>
</dbReference>
<feature type="transmembrane region" description="Helical" evidence="9">
    <location>
        <begin position="910"/>
        <end position="932"/>
    </location>
</feature>
<name>A0A815H261_ADIRI</name>
<dbReference type="SUPFAM" id="SSF52540">
    <property type="entry name" value="P-loop containing nucleoside triphosphate hydrolases"/>
    <property type="match status" value="2"/>
</dbReference>
<dbReference type="CDD" id="cd03244">
    <property type="entry name" value="ABCC_MRP_domain2"/>
    <property type="match status" value="1"/>
</dbReference>
<feature type="transmembrane region" description="Helical" evidence="9">
    <location>
        <begin position="136"/>
        <end position="156"/>
    </location>
</feature>
<evidence type="ECO:0000313" key="12">
    <source>
        <dbReference type="EMBL" id="CAF1348240.1"/>
    </source>
</evidence>
<dbReference type="GO" id="GO:0140359">
    <property type="term" value="F:ABC-type transporter activity"/>
    <property type="evidence" value="ECO:0007669"/>
    <property type="project" value="InterPro"/>
</dbReference>
<dbReference type="CDD" id="cd18579">
    <property type="entry name" value="ABC_6TM_ABCC_D1"/>
    <property type="match status" value="1"/>
</dbReference>
<evidence type="ECO:0000256" key="6">
    <source>
        <dbReference type="ARBA" id="ARBA00022840"/>
    </source>
</evidence>
<dbReference type="Gene3D" id="3.40.50.300">
    <property type="entry name" value="P-loop containing nucleotide triphosphate hydrolases"/>
    <property type="match status" value="2"/>
</dbReference>
<dbReference type="GO" id="GO:0005524">
    <property type="term" value="F:ATP binding"/>
    <property type="evidence" value="ECO:0007669"/>
    <property type="project" value="UniProtKB-KW"/>
</dbReference>
<comment type="caution">
    <text evidence="12">The sequence shown here is derived from an EMBL/GenBank/DDBJ whole genome shotgun (WGS) entry which is preliminary data.</text>
</comment>
<feature type="transmembrane region" description="Helical" evidence="9">
    <location>
        <begin position="730"/>
        <end position="753"/>
    </location>
</feature>
<dbReference type="PANTHER" id="PTHR24223">
    <property type="entry name" value="ATP-BINDING CASSETTE SUB-FAMILY C"/>
    <property type="match status" value="1"/>
</dbReference>
<dbReference type="InterPro" id="IPR003439">
    <property type="entry name" value="ABC_transporter-like_ATP-bd"/>
</dbReference>
<evidence type="ECO:0000256" key="4">
    <source>
        <dbReference type="ARBA" id="ARBA00022692"/>
    </source>
</evidence>
<keyword evidence="4 9" id="KW-0812">Transmembrane</keyword>
<keyword evidence="3" id="KW-0813">Transport</keyword>
<dbReference type="GO" id="GO:0016887">
    <property type="term" value="F:ATP hydrolysis activity"/>
    <property type="evidence" value="ECO:0007669"/>
    <property type="project" value="InterPro"/>
</dbReference>
<evidence type="ECO:0000256" key="2">
    <source>
        <dbReference type="ARBA" id="ARBA00009726"/>
    </source>
</evidence>
<feature type="transmembrane region" description="Helical" evidence="9">
    <location>
        <begin position="243"/>
        <end position="263"/>
    </location>
</feature>
<evidence type="ECO:0000256" key="1">
    <source>
        <dbReference type="ARBA" id="ARBA00004141"/>
    </source>
</evidence>
<feature type="transmembrane region" description="Helical" evidence="9">
    <location>
        <begin position="797"/>
        <end position="819"/>
    </location>
</feature>
<dbReference type="InterPro" id="IPR044726">
    <property type="entry name" value="ABCC_6TM_D2"/>
</dbReference>
<dbReference type="PROSITE" id="PS00211">
    <property type="entry name" value="ABC_TRANSPORTER_1"/>
    <property type="match status" value="2"/>
</dbReference>
<feature type="domain" description="ABC transporter" evidence="10">
    <location>
        <begin position="418"/>
        <end position="643"/>
    </location>
</feature>
<evidence type="ECO:0000256" key="3">
    <source>
        <dbReference type="ARBA" id="ARBA00022448"/>
    </source>
</evidence>
<dbReference type="CDD" id="cd18580">
    <property type="entry name" value="ABC_6TM_ABCC_D2"/>
    <property type="match status" value="1"/>
</dbReference>
<evidence type="ECO:0000256" key="7">
    <source>
        <dbReference type="ARBA" id="ARBA00022989"/>
    </source>
</evidence>
<feature type="domain" description="ABC transmembrane type-1" evidence="11">
    <location>
        <begin position="685"/>
        <end position="952"/>
    </location>
</feature>
<keyword evidence="5" id="KW-0547">Nucleotide-binding</keyword>
<proteinExistence type="inferred from homology"/>
<dbReference type="Proteomes" id="UP000663852">
    <property type="component" value="Unassembled WGS sequence"/>
</dbReference>
<dbReference type="Pfam" id="PF00664">
    <property type="entry name" value="ABC_membrane"/>
    <property type="match status" value="2"/>
</dbReference>
<dbReference type="FunFam" id="3.40.50.300:FF:000997">
    <property type="entry name" value="Multidrug resistance-associated protein 1"/>
    <property type="match status" value="1"/>
</dbReference>
<feature type="transmembrane region" description="Helical" evidence="9">
    <location>
        <begin position="357"/>
        <end position="376"/>
    </location>
</feature>
<dbReference type="InterPro" id="IPR017871">
    <property type="entry name" value="ABC_transporter-like_CS"/>
</dbReference>
<evidence type="ECO:0000259" key="10">
    <source>
        <dbReference type="PROSITE" id="PS50893"/>
    </source>
</evidence>
<comment type="similarity">
    <text evidence="2">Belongs to the ABC transporter superfamily. ABCC family. Conjugate transporter (TC 3.A.1.208) subfamily.</text>
</comment>
<reference evidence="12" key="1">
    <citation type="submission" date="2021-02" db="EMBL/GenBank/DDBJ databases">
        <authorList>
            <person name="Nowell W R."/>
        </authorList>
    </citation>
    <scope>NUCLEOTIDE SEQUENCE</scope>
</reference>
<feature type="transmembrane region" description="Helical" evidence="9">
    <location>
        <begin position="677"/>
        <end position="697"/>
    </location>
</feature>
<protein>
    <submittedName>
        <fullName evidence="12">Uncharacterized protein</fullName>
    </submittedName>
</protein>